<accession>A0ACC6RCS1</accession>
<evidence type="ECO:0000313" key="1">
    <source>
        <dbReference type="EMBL" id="MEM5399337.1"/>
    </source>
</evidence>
<keyword evidence="2" id="KW-1185">Reference proteome</keyword>
<sequence>MSPDYVSIQGNVYIASGGVVINLHNGDTFGSWALGKPIPIYSLKPGLSMTFGSILGGGGAEGTSSYLAGGGANASTFVPVPGFPAIGVGGGISHAYGGQTSIEYGLSFPPGPAVNPVSYGFDMKK</sequence>
<reference evidence="1" key="1">
    <citation type="submission" date="2024-01" db="EMBL/GenBank/DDBJ databases">
        <title>The diversity of rhizobia nodulating Mimosa spp. in eleven states of Brazil covering several biomes is determined by host plant, location, and edaphic factors.</title>
        <authorList>
            <person name="Rouws L."/>
            <person name="Barauna A."/>
            <person name="Beukes C."/>
            <person name="De Faria S.M."/>
            <person name="Gross E."/>
            <person name="Dos Reis Junior F.B."/>
            <person name="Simon M."/>
            <person name="Maluk M."/>
            <person name="Odee D.W."/>
            <person name="Kenicer G."/>
            <person name="Young J.P.W."/>
            <person name="Reis V.M."/>
            <person name="Zilli J."/>
            <person name="James E.K."/>
        </authorList>
    </citation>
    <scope>NUCLEOTIDE SEQUENCE</scope>
    <source>
        <strain evidence="1">JPY452</strain>
    </source>
</reference>
<organism evidence="1 2">
    <name type="scientific">Paraburkholderia unamae</name>
    <dbReference type="NCBI Taxonomy" id="219649"/>
    <lineage>
        <taxon>Bacteria</taxon>
        <taxon>Pseudomonadati</taxon>
        <taxon>Pseudomonadota</taxon>
        <taxon>Betaproteobacteria</taxon>
        <taxon>Burkholderiales</taxon>
        <taxon>Burkholderiaceae</taxon>
        <taxon>Paraburkholderia</taxon>
    </lineage>
</organism>
<name>A0ACC6RCS1_9BURK</name>
<comment type="caution">
    <text evidence="1">The sequence shown here is derived from an EMBL/GenBank/DDBJ whole genome shotgun (WGS) entry which is preliminary data.</text>
</comment>
<protein>
    <submittedName>
        <fullName evidence="1">Polymorphic toxin type 22 domain-containing protein</fullName>
    </submittedName>
</protein>
<proteinExistence type="predicted"/>
<evidence type="ECO:0000313" key="2">
    <source>
        <dbReference type="Proteomes" id="UP001392318"/>
    </source>
</evidence>
<dbReference type="Proteomes" id="UP001392318">
    <property type="component" value="Unassembled WGS sequence"/>
</dbReference>
<dbReference type="EMBL" id="JAYMRU010000002">
    <property type="protein sequence ID" value="MEM5399337.1"/>
    <property type="molecule type" value="Genomic_DNA"/>
</dbReference>
<gene>
    <name evidence="1" type="ORF">VSR83_04450</name>
</gene>